<keyword evidence="5" id="KW-0472">Membrane</keyword>
<dbReference type="STRING" id="3750.A0A498I0Y6"/>
<keyword evidence="7" id="KW-1185">Reference proteome</keyword>
<dbReference type="PANTHER" id="PTHR15825">
    <property type="entry name" value="UBIQUITIN-FOLD MODIFIER 1"/>
    <property type="match status" value="1"/>
</dbReference>
<evidence type="ECO:0000256" key="5">
    <source>
        <dbReference type="SAM" id="Phobius"/>
    </source>
</evidence>
<keyword evidence="3" id="KW-1017">Isopeptide bond</keyword>
<dbReference type="Proteomes" id="UP000290289">
    <property type="component" value="Chromosome 15"/>
</dbReference>
<dbReference type="InterPro" id="IPR005375">
    <property type="entry name" value="UFM1"/>
</dbReference>
<dbReference type="GO" id="GO:0005634">
    <property type="term" value="C:nucleus"/>
    <property type="evidence" value="ECO:0007669"/>
    <property type="project" value="TreeGrafter"/>
</dbReference>
<evidence type="ECO:0000313" key="6">
    <source>
        <dbReference type="EMBL" id="RXH75912.1"/>
    </source>
</evidence>
<comment type="caution">
    <text evidence="6">The sequence shown here is derived from an EMBL/GenBank/DDBJ whole genome shotgun (WGS) entry which is preliminary data.</text>
</comment>
<accession>A0A498I0Y6</accession>
<dbReference type="GO" id="GO:1990592">
    <property type="term" value="P:protein K69-linked ufmylation"/>
    <property type="evidence" value="ECO:0007669"/>
    <property type="project" value="TreeGrafter"/>
</dbReference>
<reference evidence="6 7" key="1">
    <citation type="submission" date="2018-10" db="EMBL/GenBank/DDBJ databases">
        <title>A high-quality apple genome assembly.</title>
        <authorList>
            <person name="Hu J."/>
        </authorList>
    </citation>
    <scope>NUCLEOTIDE SEQUENCE [LARGE SCALE GENOMIC DNA]</scope>
    <source>
        <strain evidence="7">cv. HFTH1</strain>
        <tissue evidence="6">Young leaf</tissue>
    </source>
</reference>
<keyword evidence="5" id="KW-0812">Transmembrane</keyword>
<dbReference type="Pfam" id="PF03671">
    <property type="entry name" value="Ufm1"/>
    <property type="match status" value="1"/>
</dbReference>
<dbReference type="EMBL" id="RDQH01000341">
    <property type="protein sequence ID" value="RXH75912.1"/>
    <property type="molecule type" value="Genomic_DNA"/>
</dbReference>
<keyword evidence="4" id="KW-0833">Ubl conjugation pathway</keyword>
<dbReference type="GO" id="GO:0005737">
    <property type="term" value="C:cytoplasm"/>
    <property type="evidence" value="ECO:0007669"/>
    <property type="project" value="TreeGrafter"/>
</dbReference>
<evidence type="ECO:0000256" key="2">
    <source>
        <dbReference type="ARBA" id="ARBA00015319"/>
    </source>
</evidence>
<protein>
    <recommendedName>
        <fullName evidence="2">Ubiquitin-fold modifier 1</fullName>
    </recommendedName>
</protein>
<keyword evidence="5" id="KW-1133">Transmembrane helix</keyword>
<dbReference type="AlphaFoldDB" id="A0A498I0Y6"/>
<gene>
    <name evidence="6" type="ORF">DVH24_042699</name>
</gene>
<dbReference type="SUPFAM" id="SSF54236">
    <property type="entry name" value="Ubiquitin-like"/>
    <property type="match status" value="1"/>
</dbReference>
<evidence type="ECO:0000256" key="4">
    <source>
        <dbReference type="ARBA" id="ARBA00022786"/>
    </source>
</evidence>
<evidence type="ECO:0000313" key="7">
    <source>
        <dbReference type="Proteomes" id="UP000290289"/>
    </source>
</evidence>
<evidence type="ECO:0000256" key="3">
    <source>
        <dbReference type="ARBA" id="ARBA00022499"/>
    </source>
</evidence>
<dbReference type="Gene3D" id="3.10.20.90">
    <property type="entry name" value="Phosphatidylinositol 3-kinase Catalytic Subunit, Chain A, domain 1"/>
    <property type="match status" value="1"/>
</dbReference>
<feature type="transmembrane region" description="Helical" evidence="5">
    <location>
        <begin position="87"/>
        <end position="106"/>
    </location>
</feature>
<comment type="similarity">
    <text evidence="1">Belongs to the UFM1 family.</text>
</comment>
<dbReference type="InterPro" id="IPR029071">
    <property type="entry name" value="Ubiquitin-like_domsf"/>
</dbReference>
<evidence type="ECO:0000256" key="1">
    <source>
        <dbReference type="ARBA" id="ARBA00010230"/>
    </source>
</evidence>
<sequence>MGKISIEDVELGSNIVSEPRFPTLRRGRPGNGYLNGTTKGCAAFMSESHQIPFTDVLKFAAEEFKVPPQTSATITNDGVGIDPQQSAGLPMLYLYFSFLFSIYVFAIV</sequence>
<name>A0A498I0Y6_MALDO</name>
<proteinExistence type="inferred from homology"/>
<dbReference type="PANTHER" id="PTHR15825:SF0">
    <property type="entry name" value="UBIQUITIN-FOLD MODIFIER 1"/>
    <property type="match status" value="1"/>
</dbReference>
<organism evidence="6 7">
    <name type="scientific">Malus domestica</name>
    <name type="common">Apple</name>
    <name type="synonym">Pyrus malus</name>
    <dbReference type="NCBI Taxonomy" id="3750"/>
    <lineage>
        <taxon>Eukaryota</taxon>
        <taxon>Viridiplantae</taxon>
        <taxon>Streptophyta</taxon>
        <taxon>Embryophyta</taxon>
        <taxon>Tracheophyta</taxon>
        <taxon>Spermatophyta</taxon>
        <taxon>Magnoliopsida</taxon>
        <taxon>eudicotyledons</taxon>
        <taxon>Gunneridae</taxon>
        <taxon>Pentapetalae</taxon>
        <taxon>rosids</taxon>
        <taxon>fabids</taxon>
        <taxon>Rosales</taxon>
        <taxon>Rosaceae</taxon>
        <taxon>Amygdaloideae</taxon>
        <taxon>Maleae</taxon>
        <taxon>Malus</taxon>
    </lineage>
</organism>